<dbReference type="AlphaFoldDB" id="A0A9N9MHN0"/>
<dbReference type="OrthoDB" id="199913at2759"/>
<keyword evidence="8" id="KW-1185">Reference proteome</keyword>
<keyword evidence="3" id="KW-0964">Secreted</keyword>
<dbReference type="Proteomes" id="UP001152799">
    <property type="component" value="Chromosome 1"/>
</dbReference>
<evidence type="ECO:0000256" key="4">
    <source>
        <dbReference type="RuleBase" id="RU004262"/>
    </source>
</evidence>
<feature type="chain" id="PRO_5040251369" description="Lipase domain-containing protein" evidence="5">
    <location>
        <begin position="24"/>
        <end position="351"/>
    </location>
</feature>
<dbReference type="PANTHER" id="PTHR11610:SF173">
    <property type="entry name" value="LIPASE DOMAIN-CONTAINING PROTEIN-RELATED"/>
    <property type="match status" value="1"/>
</dbReference>
<organism evidence="7 8">
    <name type="scientific">Ceutorhynchus assimilis</name>
    <name type="common">cabbage seed weevil</name>
    <dbReference type="NCBI Taxonomy" id="467358"/>
    <lineage>
        <taxon>Eukaryota</taxon>
        <taxon>Metazoa</taxon>
        <taxon>Ecdysozoa</taxon>
        <taxon>Arthropoda</taxon>
        <taxon>Hexapoda</taxon>
        <taxon>Insecta</taxon>
        <taxon>Pterygota</taxon>
        <taxon>Neoptera</taxon>
        <taxon>Endopterygota</taxon>
        <taxon>Coleoptera</taxon>
        <taxon>Polyphaga</taxon>
        <taxon>Cucujiformia</taxon>
        <taxon>Curculionidae</taxon>
        <taxon>Ceutorhynchinae</taxon>
        <taxon>Ceutorhynchus</taxon>
    </lineage>
</organism>
<keyword evidence="5" id="KW-0732">Signal</keyword>
<protein>
    <recommendedName>
        <fullName evidence="6">Lipase domain-containing protein</fullName>
    </recommendedName>
</protein>
<sequence length="351" mass="38903">MMFISEILIYIAVVFGCAQRCNGYTRNEIEKTYPDLGPEIVLFPDENNSPIIGYMKMDNNSRLFGFYEKNIEEEVKFEYFSRDFPNGVPIEHKTDLGKYVNISKPTKCITHGWMSGGRMDSSVRLRDGFLYRHDANILVMDWSAISGNPFYPIPMMATPDVGRHYGTYLNYLVDELGLNPDGIHLVGHSLGAHVSGFAGREVKNGKVGRITGLDPALPGFDMGINPSGTLNQNDAIFVDIIHTCAGFLGYKTPLGHVDIYPNGGGPPQPGCNVLEFIEACSHGRSWKIFASSLFNNKPYIATKCPSFDDLDKKKCSGKQIPVGDATSSDTRGIYYSQVSEADLMYNATNKN</sequence>
<gene>
    <name evidence="7" type="ORF">CEUTPL_LOCUS1203</name>
</gene>
<name>A0A9N9MHN0_9CUCU</name>
<dbReference type="PANTHER" id="PTHR11610">
    <property type="entry name" value="LIPASE"/>
    <property type="match status" value="1"/>
</dbReference>
<evidence type="ECO:0000256" key="1">
    <source>
        <dbReference type="ARBA" id="ARBA00004613"/>
    </source>
</evidence>
<evidence type="ECO:0000259" key="6">
    <source>
        <dbReference type="Pfam" id="PF00151"/>
    </source>
</evidence>
<dbReference type="Gene3D" id="3.40.50.1820">
    <property type="entry name" value="alpha/beta hydrolase"/>
    <property type="match status" value="1"/>
</dbReference>
<evidence type="ECO:0000313" key="8">
    <source>
        <dbReference type="Proteomes" id="UP001152799"/>
    </source>
</evidence>
<dbReference type="Pfam" id="PF00151">
    <property type="entry name" value="Lipase"/>
    <property type="match status" value="1"/>
</dbReference>
<reference evidence="7" key="1">
    <citation type="submission" date="2022-01" db="EMBL/GenBank/DDBJ databases">
        <authorList>
            <person name="King R."/>
        </authorList>
    </citation>
    <scope>NUCLEOTIDE SEQUENCE</scope>
</reference>
<evidence type="ECO:0000256" key="2">
    <source>
        <dbReference type="ARBA" id="ARBA00010701"/>
    </source>
</evidence>
<comment type="similarity">
    <text evidence="2 4">Belongs to the AB hydrolase superfamily. Lipase family.</text>
</comment>
<dbReference type="PRINTS" id="PR00821">
    <property type="entry name" value="TAGLIPASE"/>
</dbReference>
<dbReference type="GO" id="GO:0005615">
    <property type="term" value="C:extracellular space"/>
    <property type="evidence" value="ECO:0007669"/>
    <property type="project" value="TreeGrafter"/>
</dbReference>
<feature type="domain" description="Lipase" evidence="6">
    <location>
        <begin position="100"/>
        <end position="317"/>
    </location>
</feature>
<comment type="subcellular location">
    <subcellularLocation>
        <location evidence="1">Secreted</location>
    </subcellularLocation>
</comment>
<dbReference type="SUPFAM" id="SSF53474">
    <property type="entry name" value="alpha/beta-Hydrolases"/>
    <property type="match status" value="1"/>
</dbReference>
<accession>A0A9N9MHN0</accession>
<evidence type="ECO:0000256" key="5">
    <source>
        <dbReference type="SAM" id="SignalP"/>
    </source>
</evidence>
<proteinExistence type="inferred from homology"/>
<dbReference type="InterPro" id="IPR013818">
    <property type="entry name" value="Lipase"/>
</dbReference>
<dbReference type="InterPro" id="IPR029058">
    <property type="entry name" value="AB_hydrolase_fold"/>
</dbReference>
<dbReference type="GO" id="GO:0016042">
    <property type="term" value="P:lipid catabolic process"/>
    <property type="evidence" value="ECO:0007669"/>
    <property type="project" value="TreeGrafter"/>
</dbReference>
<dbReference type="EMBL" id="OU892277">
    <property type="protein sequence ID" value="CAG9760474.1"/>
    <property type="molecule type" value="Genomic_DNA"/>
</dbReference>
<dbReference type="InterPro" id="IPR000734">
    <property type="entry name" value="TAG_lipase"/>
</dbReference>
<dbReference type="GO" id="GO:0017171">
    <property type="term" value="F:serine hydrolase activity"/>
    <property type="evidence" value="ECO:0007669"/>
    <property type="project" value="TreeGrafter"/>
</dbReference>
<evidence type="ECO:0000256" key="3">
    <source>
        <dbReference type="ARBA" id="ARBA00022525"/>
    </source>
</evidence>
<feature type="signal peptide" evidence="5">
    <location>
        <begin position="1"/>
        <end position="23"/>
    </location>
</feature>
<dbReference type="GO" id="GO:0016298">
    <property type="term" value="F:lipase activity"/>
    <property type="evidence" value="ECO:0007669"/>
    <property type="project" value="InterPro"/>
</dbReference>
<evidence type="ECO:0000313" key="7">
    <source>
        <dbReference type="EMBL" id="CAG9760474.1"/>
    </source>
</evidence>